<protein>
    <submittedName>
        <fullName evidence="4">Uncharacterized protein</fullName>
    </submittedName>
</protein>
<dbReference type="InterPro" id="IPR038591">
    <property type="entry name" value="NolW-like_sf"/>
</dbReference>
<dbReference type="RefSeq" id="WP_048674128.1">
    <property type="nucleotide sequence ID" value="NZ_CBTJ020000057.1"/>
</dbReference>
<keyword evidence="5" id="KW-1185">Reference proteome</keyword>
<accession>W6M6U6</accession>
<dbReference type="GO" id="GO:0015627">
    <property type="term" value="C:type II protein secretion system complex"/>
    <property type="evidence" value="ECO:0007669"/>
    <property type="project" value="TreeGrafter"/>
</dbReference>
<dbReference type="PANTHER" id="PTHR30332:SF5">
    <property type="entry name" value="SPI-1 TYPE 3 SECRETION SYSTEM SECRETIN"/>
    <property type="match status" value="1"/>
</dbReference>
<feature type="domain" description="DUF4124" evidence="2">
    <location>
        <begin position="175"/>
        <end position="217"/>
    </location>
</feature>
<dbReference type="InterPro" id="IPR050810">
    <property type="entry name" value="Bact_Secretion_Sys_Channel"/>
</dbReference>
<feature type="chain" id="PRO_5004878696" evidence="1">
    <location>
        <begin position="26"/>
        <end position="274"/>
    </location>
</feature>
<dbReference type="Pfam" id="PF13511">
    <property type="entry name" value="DUF4124"/>
    <property type="match status" value="1"/>
</dbReference>
<dbReference type="InterPro" id="IPR025392">
    <property type="entry name" value="DUF4124"/>
</dbReference>
<dbReference type="Gene3D" id="3.55.50.30">
    <property type="match status" value="1"/>
</dbReference>
<reference evidence="4" key="1">
    <citation type="submission" date="2013-07" db="EMBL/GenBank/DDBJ databases">
        <authorList>
            <person name="McIlroy S."/>
        </authorList>
    </citation>
    <scope>NUCLEOTIDE SEQUENCE [LARGE SCALE GENOMIC DNA]</scope>
    <source>
        <strain evidence="4">Run_A_D11</strain>
    </source>
</reference>
<name>W6M6U6_9GAMM</name>
<comment type="caution">
    <text evidence="4">The sequence shown here is derived from an EMBL/GenBank/DDBJ whole genome shotgun (WGS) entry which is preliminary data.</text>
</comment>
<organism evidence="4 5">
    <name type="scientific">Candidatus Competibacter denitrificans Run_A_D11</name>
    <dbReference type="NCBI Taxonomy" id="1400863"/>
    <lineage>
        <taxon>Bacteria</taxon>
        <taxon>Pseudomonadati</taxon>
        <taxon>Pseudomonadota</taxon>
        <taxon>Gammaproteobacteria</taxon>
        <taxon>Candidatus Competibacteraceae</taxon>
        <taxon>Candidatus Competibacter</taxon>
    </lineage>
</organism>
<evidence type="ECO:0000313" key="4">
    <source>
        <dbReference type="EMBL" id="CDI03412.1"/>
    </source>
</evidence>
<dbReference type="EMBL" id="CBTJ020000057">
    <property type="protein sequence ID" value="CDI03412.1"/>
    <property type="molecule type" value="Genomic_DNA"/>
</dbReference>
<dbReference type="PANTHER" id="PTHR30332">
    <property type="entry name" value="PROBABLE GENERAL SECRETION PATHWAY PROTEIN D"/>
    <property type="match status" value="1"/>
</dbReference>
<reference evidence="4" key="2">
    <citation type="submission" date="2014-03" db="EMBL/GenBank/DDBJ databases">
        <title>Candidatus Competibacter-lineage genomes retrieved from metagenomes reveal functional metabolic diversity.</title>
        <authorList>
            <person name="McIlroy S.J."/>
            <person name="Albertsen M."/>
            <person name="Andresen E.K."/>
            <person name="Saunders A.M."/>
            <person name="Kristiansen R."/>
            <person name="Stokholm-Bjerregaard M."/>
            <person name="Nielsen K.L."/>
            <person name="Nielsen P.H."/>
        </authorList>
    </citation>
    <scope>NUCLEOTIDE SEQUENCE</scope>
    <source>
        <strain evidence="4">Run_A_D11</strain>
    </source>
</reference>
<feature type="signal peptide" evidence="1">
    <location>
        <begin position="1"/>
        <end position="25"/>
    </location>
</feature>
<evidence type="ECO:0000259" key="2">
    <source>
        <dbReference type="Pfam" id="PF13511"/>
    </source>
</evidence>
<dbReference type="Proteomes" id="UP000035760">
    <property type="component" value="Unassembled WGS sequence"/>
</dbReference>
<dbReference type="STRING" id="1400863.BN873_490021"/>
<sequence>MKKSKPLRGLLAASLLGLATFGAWAAPPSWSATPFSYYAVNDDIAEVLRGFAASQGIPVVVSDKIAGKINARFNQLPPGDFLQQLVTAYGLVWYYDGQVLYVYRADEMRSRIVKLNFYPVARFQKTLQQLGILDDRFTFKPVADEGIVFVSGPQPFLDRIEEMGKTLDASFPVKATAQADAVYRWTDETGRVNYSSEPPPETARAIKTLAIEPTAAGRATGAVEMQRRIEDYNRYLQALDGIKASNAGLNAKAAANSGVGALVAQTATAAGPKP</sequence>
<proteinExistence type="predicted"/>
<feature type="domain" description="SPI-1 type 3 secretion system secretin N0" evidence="3">
    <location>
        <begin position="37"/>
        <end position="103"/>
    </location>
</feature>
<evidence type="ECO:0000259" key="3">
    <source>
        <dbReference type="Pfam" id="PF21304"/>
    </source>
</evidence>
<dbReference type="AlphaFoldDB" id="W6M6U6"/>
<dbReference type="GO" id="GO:0009306">
    <property type="term" value="P:protein secretion"/>
    <property type="evidence" value="ECO:0007669"/>
    <property type="project" value="TreeGrafter"/>
</dbReference>
<dbReference type="InterPro" id="IPR049034">
    <property type="entry name" value="T3S_SPI-1_N0"/>
</dbReference>
<keyword evidence="1" id="KW-0732">Signal</keyword>
<dbReference type="OrthoDB" id="9775455at2"/>
<evidence type="ECO:0000256" key="1">
    <source>
        <dbReference type="SAM" id="SignalP"/>
    </source>
</evidence>
<gene>
    <name evidence="4" type="ORF">BN873_490021</name>
</gene>
<dbReference type="Gene3D" id="3.30.1370.120">
    <property type="match status" value="1"/>
</dbReference>
<dbReference type="Pfam" id="PF21304">
    <property type="entry name" value="T3S_SPI-1_N0"/>
    <property type="match status" value="1"/>
</dbReference>
<evidence type="ECO:0000313" key="5">
    <source>
        <dbReference type="Proteomes" id="UP000035760"/>
    </source>
</evidence>